<organism evidence="11 12">
    <name type="scientific">Sedimenticola thiotaurini</name>
    <dbReference type="NCBI Taxonomy" id="1543721"/>
    <lineage>
        <taxon>Bacteria</taxon>
        <taxon>Pseudomonadati</taxon>
        <taxon>Pseudomonadota</taxon>
        <taxon>Gammaproteobacteria</taxon>
        <taxon>Chromatiales</taxon>
        <taxon>Sedimenticolaceae</taxon>
        <taxon>Sedimenticola</taxon>
    </lineage>
</organism>
<keyword evidence="12" id="KW-1185">Reference proteome</keyword>
<keyword evidence="3 9" id="KW-0813">Transport</keyword>
<dbReference type="Pfam" id="PF00528">
    <property type="entry name" value="BPD_transp_1"/>
    <property type="match status" value="1"/>
</dbReference>
<dbReference type="NCBIfam" id="TIGR01726">
    <property type="entry name" value="HEQRo_perm_3TM"/>
    <property type="match status" value="1"/>
</dbReference>
<dbReference type="Gene3D" id="1.10.3720.10">
    <property type="entry name" value="MetI-like"/>
    <property type="match status" value="1"/>
</dbReference>
<evidence type="ECO:0000256" key="3">
    <source>
        <dbReference type="ARBA" id="ARBA00022448"/>
    </source>
</evidence>
<evidence type="ECO:0000259" key="10">
    <source>
        <dbReference type="PROSITE" id="PS50928"/>
    </source>
</evidence>
<evidence type="ECO:0000313" key="11">
    <source>
        <dbReference type="EMBL" id="AKH22101.1"/>
    </source>
</evidence>
<dbReference type="InterPro" id="IPR000515">
    <property type="entry name" value="MetI-like"/>
</dbReference>
<keyword evidence="5 9" id="KW-0812">Transmembrane</keyword>
<keyword evidence="7 9" id="KW-1133">Transmembrane helix</keyword>
<dbReference type="GO" id="GO:0043190">
    <property type="term" value="C:ATP-binding cassette (ABC) transporter complex"/>
    <property type="evidence" value="ECO:0007669"/>
    <property type="project" value="InterPro"/>
</dbReference>
<feature type="transmembrane region" description="Helical" evidence="9">
    <location>
        <begin position="15"/>
        <end position="39"/>
    </location>
</feature>
<evidence type="ECO:0000256" key="7">
    <source>
        <dbReference type="ARBA" id="ARBA00022989"/>
    </source>
</evidence>
<dbReference type="Proteomes" id="UP000034410">
    <property type="component" value="Chromosome"/>
</dbReference>
<evidence type="ECO:0000256" key="8">
    <source>
        <dbReference type="ARBA" id="ARBA00023136"/>
    </source>
</evidence>
<dbReference type="SUPFAM" id="SSF161098">
    <property type="entry name" value="MetI-like"/>
    <property type="match status" value="1"/>
</dbReference>
<dbReference type="AlphaFoldDB" id="A0A0F7K0Q9"/>
<evidence type="ECO:0000256" key="9">
    <source>
        <dbReference type="RuleBase" id="RU363032"/>
    </source>
</evidence>
<gene>
    <name evidence="11" type="ORF">AAY24_06945</name>
</gene>
<accession>A0A0F7K0Q9</accession>
<dbReference type="PATRIC" id="fig|1543721.4.peg.1442"/>
<keyword evidence="8 9" id="KW-0472">Membrane</keyword>
<feature type="transmembrane region" description="Helical" evidence="9">
    <location>
        <begin position="185"/>
        <end position="203"/>
    </location>
</feature>
<dbReference type="GO" id="GO:0022857">
    <property type="term" value="F:transmembrane transporter activity"/>
    <property type="evidence" value="ECO:0007669"/>
    <property type="project" value="InterPro"/>
</dbReference>
<evidence type="ECO:0000256" key="1">
    <source>
        <dbReference type="ARBA" id="ARBA00004429"/>
    </source>
</evidence>
<dbReference type="PROSITE" id="PS50928">
    <property type="entry name" value="ABC_TM1"/>
    <property type="match status" value="1"/>
</dbReference>
<sequence>MELILDILPAFLTAAWVTLEVSLLAVLIGAACGFVLNGLRALFPRQLDTPYRLFVWLVRGTPFLAQLFVIYFGLPQIGITFDPLQATVVGLSLYGSAYFAEIFRAVWQSIPSGQLEAGRAFGLSRLQILVRIEAPQACRLAIPMLTNQAILILKESSIASIITVPELTMTAGSIVAETFSYAEPYILLGLIYWVLALSMAGLGRGMEHIFSPRVNKGV</sequence>
<dbReference type="PANTHER" id="PTHR30614">
    <property type="entry name" value="MEMBRANE COMPONENT OF AMINO ACID ABC TRANSPORTER"/>
    <property type="match status" value="1"/>
</dbReference>
<feature type="domain" description="ABC transmembrane type-1" evidence="10">
    <location>
        <begin position="15"/>
        <end position="203"/>
    </location>
</feature>
<keyword evidence="6" id="KW-0029">Amino-acid transport</keyword>
<dbReference type="InterPro" id="IPR043429">
    <property type="entry name" value="ArtM/GltK/GlnP/TcyL/YhdX-like"/>
</dbReference>
<dbReference type="EMBL" id="CP011412">
    <property type="protein sequence ID" value="AKH22101.1"/>
    <property type="molecule type" value="Genomic_DNA"/>
</dbReference>
<comment type="similarity">
    <text evidence="2">Belongs to the binding-protein-dependent transport system permease family. HisMQ subfamily.</text>
</comment>
<dbReference type="GO" id="GO:0006865">
    <property type="term" value="P:amino acid transport"/>
    <property type="evidence" value="ECO:0007669"/>
    <property type="project" value="UniProtKB-KW"/>
</dbReference>
<evidence type="ECO:0000313" key="12">
    <source>
        <dbReference type="Proteomes" id="UP000034410"/>
    </source>
</evidence>
<dbReference type="InterPro" id="IPR010065">
    <property type="entry name" value="AA_ABC_transptr_permease_3TM"/>
</dbReference>
<dbReference type="KEGG" id="seds:AAY24_06945"/>
<reference evidence="11 12" key="1">
    <citation type="journal article" date="2015" name="Genome Announc.">
        <title>Complete Genome Sequence of Sedimenticola thiotaurini Strain SIP-G1, a Polyphosphate- and Polyhydroxyalkanoate-Accumulating Sulfur-Oxidizing Gammaproteobacterium Isolated from Salt Marsh Sediments.</title>
        <authorList>
            <person name="Flood B.E."/>
            <person name="Jones D.S."/>
            <person name="Bailey J.V."/>
        </authorList>
    </citation>
    <scope>NUCLEOTIDE SEQUENCE [LARGE SCALE GENOMIC DNA]</scope>
    <source>
        <strain evidence="11 12">SIP-G1</strain>
    </source>
</reference>
<comment type="subcellular location">
    <subcellularLocation>
        <location evidence="1">Cell inner membrane</location>
        <topology evidence="1">Multi-pass membrane protein</topology>
    </subcellularLocation>
    <subcellularLocation>
        <location evidence="9">Cell membrane</location>
        <topology evidence="9">Multi-pass membrane protein</topology>
    </subcellularLocation>
</comment>
<proteinExistence type="inferred from homology"/>
<dbReference type="CDD" id="cd06261">
    <property type="entry name" value="TM_PBP2"/>
    <property type="match status" value="1"/>
</dbReference>
<keyword evidence="4" id="KW-1003">Cell membrane</keyword>
<dbReference type="PANTHER" id="PTHR30614:SF0">
    <property type="entry name" value="L-CYSTINE TRANSPORT SYSTEM PERMEASE PROTEIN TCYL"/>
    <property type="match status" value="1"/>
</dbReference>
<evidence type="ECO:0000256" key="6">
    <source>
        <dbReference type="ARBA" id="ARBA00022970"/>
    </source>
</evidence>
<feature type="transmembrane region" description="Helical" evidence="9">
    <location>
        <begin position="51"/>
        <end position="74"/>
    </location>
</feature>
<dbReference type="InterPro" id="IPR035906">
    <property type="entry name" value="MetI-like_sf"/>
</dbReference>
<name>A0A0F7K0Q9_9GAMM</name>
<evidence type="ECO:0000256" key="2">
    <source>
        <dbReference type="ARBA" id="ARBA00010072"/>
    </source>
</evidence>
<protein>
    <submittedName>
        <fullName evidence="11">ABC transporter permease</fullName>
    </submittedName>
</protein>
<evidence type="ECO:0000256" key="4">
    <source>
        <dbReference type="ARBA" id="ARBA00022475"/>
    </source>
</evidence>
<evidence type="ECO:0000256" key="5">
    <source>
        <dbReference type="ARBA" id="ARBA00022692"/>
    </source>
</evidence>